<dbReference type="FunCoup" id="Q2LVY5">
    <property type="interactions" value="150"/>
</dbReference>
<name>Q2LVY5_SYNAS</name>
<evidence type="ECO:0000256" key="1">
    <source>
        <dbReference type="ARBA" id="ARBA00001971"/>
    </source>
</evidence>
<keyword evidence="10 13" id="KW-1133">Transmembrane helix</keyword>
<dbReference type="EC" id="1.2.2.1" evidence="15"/>
<dbReference type="GO" id="GO:0047898">
    <property type="term" value="F:formate dehydrogenase (cytochrome) activity"/>
    <property type="evidence" value="ECO:0007669"/>
    <property type="project" value="UniProtKB-EC"/>
</dbReference>
<evidence type="ECO:0000256" key="8">
    <source>
        <dbReference type="ARBA" id="ARBA00022723"/>
    </source>
</evidence>
<keyword evidence="5" id="KW-1003">Cell membrane</keyword>
<protein>
    <submittedName>
        <fullName evidence="15">Formate dehydrogenase, cytochrome b subunit</fullName>
        <ecNumber evidence="15">1.2.2.1</ecNumber>
    </submittedName>
</protein>
<accession>Q2LVY5</accession>
<dbReference type="SUPFAM" id="SSF81342">
    <property type="entry name" value="Transmembrane di-heme cytochromes"/>
    <property type="match status" value="1"/>
</dbReference>
<dbReference type="GO" id="GO:0046872">
    <property type="term" value="F:metal ion binding"/>
    <property type="evidence" value="ECO:0007669"/>
    <property type="project" value="UniProtKB-KW"/>
</dbReference>
<keyword evidence="6" id="KW-0349">Heme</keyword>
<feature type="transmembrane region" description="Helical" evidence="13">
    <location>
        <begin position="15"/>
        <end position="42"/>
    </location>
</feature>
<sequence>MRKGLIQATDSFERIVHWCLAISCLILCITGLGMMFHSLNFIGTPFGGLKSLKYLHNFTALFFILSLYFTIRMWWKEAGIFVFPEDLDWIKSAGGYLWHVDKVPEVGKYNPGQKMFFLVVAGGGAAMVLSGLIMLFPLNIPAALVRLMYLIHAAGFVAIFAFFFIHLYLGTIGSPGSLPAMLNGWVTRAWLKKQHPKWLKEMEEEGKLVVFGEEKTNAGHGH</sequence>
<keyword evidence="8" id="KW-0479">Metal-binding</keyword>
<dbReference type="GO" id="GO:0015944">
    <property type="term" value="P:formate oxidation"/>
    <property type="evidence" value="ECO:0007669"/>
    <property type="project" value="TreeGrafter"/>
</dbReference>
<dbReference type="InterPro" id="IPR011577">
    <property type="entry name" value="Cyt_b561_bac/Ni-Hgenase"/>
</dbReference>
<evidence type="ECO:0000256" key="7">
    <source>
        <dbReference type="ARBA" id="ARBA00022692"/>
    </source>
</evidence>
<dbReference type="eggNOG" id="COG2864">
    <property type="taxonomic scope" value="Bacteria"/>
</dbReference>
<comment type="cofactor">
    <cofactor evidence="1">
        <name>heme</name>
        <dbReference type="ChEBI" id="CHEBI:30413"/>
    </cofactor>
</comment>
<proteinExistence type="inferred from homology"/>
<keyword evidence="7 13" id="KW-0812">Transmembrane</keyword>
<dbReference type="GO" id="GO:0005886">
    <property type="term" value="C:plasma membrane"/>
    <property type="evidence" value="ECO:0007669"/>
    <property type="project" value="UniProtKB-SubCell"/>
</dbReference>
<evidence type="ECO:0000313" key="15">
    <source>
        <dbReference type="EMBL" id="ABC78247.1"/>
    </source>
</evidence>
<evidence type="ECO:0000256" key="2">
    <source>
        <dbReference type="ARBA" id="ARBA00004651"/>
    </source>
</evidence>
<dbReference type="HOGENOM" id="CLU_091368_1_1_7"/>
<organism evidence="15 16">
    <name type="scientific">Syntrophus aciditrophicus (strain SB)</name>
    <dbReference type="NCBI Taxonomy" id="56780"/>
    <lineage>
        <taxon>Bacteria</taxon>
        <taxon>Pseudomonadati</taxon>
        <taxon>Thermodesulfobacteriota</taxon>
        <taxon>Syntrophia</taxon>
        <taxon>Syntrophales</taxon>
        <taxon>Syntrophaceae</taxon>
        <taxon>Syntrophus</taxon>
    </lineage>
</organism>
<gene>
    <name evidence="15" type="ORF">SYN_00605</name>
</gene>
<feature type="transmembrane region" description="Helical" evidence="13">
    <location>
        <begin position="147"/>
        <end position="169"/>
    </location>
</feature>
<dbReference type="OrthoDB" id="9790598at2"/>
<feature type="domain" description="Cytochrome b561 bacterial/Ni-hydrogenase" evidence="14">
    <location>
        <begin position="9"/>
        <end position="184"/>
    </location>
</feature>
<dbReference type="InParanoid" id="Q2LVY5"/>
<evidence type="ECO:0000256" key="13">
    <source>
        <dbReference type="SAM" id="Phobius"/>
    </source>
</evidence>
<evidence type="ECO:0000256" key="9">
    <source>
        <dbReference type="ARBA" id="ARBA00022982"/>
    </source>
</evidence>
<dbReference type="Proteomes" id="UP000001933">
    <property type="component" value="Chromosome"/>
</dbReference>
<dbReference type="GO" id="GO:0036397">
    <property type="term" value="F:formate dehydrogenase (quinone) activity"/>
    <property type="evidence" value="ECO:0007669"/>
    <property type="project" value="TreeGrafter"/>
</dbReference>
<reference evidence="15 16" key="1">
    <citation type="journal article" date="2007" name="Proc. Natl. Acad. Sci. U.S.A.">
        <title>The genome of Syntrophus aciditrophicus: life at the thermodynamic limit of microbial growth.</title>
        <authorList>
            <person name="McInerney M.J."/>
            <person name="Rohlin L."/>
            <person name="Mouttaki H."/>
            <person name="Kim U."/>
            <person name="Krupp R.S."/>
            <person name="Rios-Hernandez L."/>
            <person name="Sieber J."/>
            <person name="Struchtemeyer C.G."/>
            <person name="Bhattacharyya A."/>
            <person name="Campbell J.W."/>
            <person name="Gunsalus R.P."/>
        </authorList>
    </citation>
    <scope>NUCLEOTIDE SEQUENCE [LARGE SCALE GENOMIC DNA]</scope>
    <source>
        <strain evidence="15 16">SB</strain>
    </source>
</reference>
<comment type="similarity">
    <text evidence="3">Belongs to the formate dehydrogenase gamma subunit family.</text>
</comment>
<keyword evidence="4" id="KW-0813">Transport</keyword>
<dbReference type="RefSeq" id="WP_011418266.1">
    <property type="nucleotide sequence ID" value="NC_007759.1"/>
</dbReference>
<dbReference type="PANTHER" id="PTHR30074:SF6">
    <property type="entry name" value="FORMATE DEHYDROGENASE GAMMA SUBUNIT"/>
    <property type="match status" value="1"/>
</dbReference>
<dbReference type="Pfam" id="PF01292">
    <property type="entry name" value="Ni_hydr_CYTB"/>
    <property type="match status" value="1"/>
</dbReference>
<comment type="subcellular location">
    <subcellularLocation>
        <location evidence="2">Cell membrane</location>
        <topology evidence="2">Multi-pass membrane protein</topology>
    </subcellularLocation>
</comment>
<dbReference type="GO" id="GO:0009055">
    <property type="term" value="F:electron transfer activity"/>
    <property type="evidence" value="ECO:0007669"/>
    <property type="project" value="InterPro"/>
</dbReference>
<evidence type="ECO:0000259" key="14">
    <source>
        <dbReference type="Pfam" id="PF01292"/>
    </source>
</evidence>
<dbReference type="KEGG" id="sat:SYN_00605"/>
<dbReference type="InterPro" id="IPR016174">
    <property type="entry name" value="Di-haem_cyt_TM"/>
</dbReference>
<dbReference type="NCBIfam" id="TIGR01583">
    <property type="entry name" value="formate-DH-gamm"/>
    <property type="match status" value="1"/>
</dbReference>
<keyword evidence="12 13" id="KW-0472">Membrane</keyword>
<dbReference type="GO" id="GO:0009326">
    <property type="term" value="C:formate dehydrogenase complex"/>
    <property type="evidence" value="ECO:0007669"/>
    <property type="project" value="InterPro"/>
</dbReference>
<dbReference type="GO" id="GO:0022904">
    <property type="term" value="P:respiratory electron transport chain"/>
    <property type="evidence" value="ECO:0007669"/>
    <property type="project" value="InterPro"/>
</dbReference>
<dbReference type="InterPro" id="IPR006471">
    <property type="entry name" value="Formate_DH_gsu"/>
</dbReference>
<evidence type="ECO:0000313" key="16">
    <source>
        <dbReference type="Proteomes" id="UP000001933"/>
    </source>
</evidence>
<feature type="transmembrane region" description="Helical" evidence="13">
    <location>
        <begin position="54"/>
        <end position="75"/>
    </location>
</feature>
<feature type="transmembrane region" description="Helical" evidence="13">
    <location>
        <begin position="115"/>
        <end position="135"/>
    </location>
</feature>
<dbReference type="EMBL" id="CP000252">
    <property type="protein sequence ID" value="ABC78247.1"/>
    <property type="molecule type" value="Genomic_DNA"/>
</dbReference>
<dbReference type="PANTHER" id="PTHR30074">
    <property type="entry name" value="FORMATE DEHYDROGENASE, NITRATE-INDUCIBLE, CYTOCHROME B556 FDN SUBUNIT"/>
    <property type="match status" value="1"/>
</dbReference>
<evidence type="ECO:0000256" key="10">
    <source>
        <dbReference type="ARBA" id="ARBA00022989"/>
    </source>
</evidence>
<evidence type="ECO:0000256" key="4">
    <source>
        <dbReference type="ARBA" id="ARBA00022448"/>
    </source>
</evidence>
<dbReference type="GO" id="GO:0009061">
    <property type="term" value="P:anaerobic respiration"/>
    <property type="evidence" value="ECO:0007669"/>
    <property type="project" value="TreeGrafter"/>
</dbReference>
<keyword evidence="9" id="KW-0249">Electron transport</keyword>
<dbReference type="STRING" id="56780.SYN_00605"/>
<evidence type="ECO:0000256" key="3">
    <source>
        <dbReference type="ARBA" id="ARBA00010747"/>
    </source>
</evidence>
<evidence type="ECO:0000256" key="11">
    <source>
        <dbReference type="ARBA" id="ARBA00023004"/>
    </source>
</evidence>
<dbReference type="GO" id="GO:0008863">
    <property type="term" value="F:formate dehydrogenase (NAD+) activity"/>
    <property type="evidence" value="ECO:0007669"/>
    <property type="project" value="InterPro"/>
</dbReference>
<keyword evidence="15" id="KW-0560">Oxidoreductase</keyword>
<evidence type="ECO:0000256" key="6">
    <source>
        <dbReference type="ARBA" id="ARBA00022617"/>
    </source>
</evidence>
<dbReference type="AlphaFoldDB" id="Q2LVY5"/>
<dbReference type="InterPro" id="IPR051817">
    <property type="entry name" value="FDH_cytochrome_b556_subunit"/>
</dbReference>
<keyword evidence="11" id="KW-0408">Iron</keyword>
<keyword evidence="16" id="KW-1185">Reference proteome</keyword>
<dbReference type="Gene3D" id="1.20.950.20">
    <property type="entry name" value="Transmembrane di-heme cytochromes, Chain C"/>
    <property type="match status" value="1"/>
</dbReference>
<evidence type="ECO:0000256" key="12">
    <source>
        <dbReference type="ARBA" id="ARBA00023136"/>
    </source>
</evidence>
<evidence type="ECO:0000256" key="5">
    <source>
        <dbReference type="ARBA" id="ARBA00022475"/>
    </source>
</evidence>